<dbReference type="InterPro" id="IPR036249">
    <property type="entry name" value="Thioredoxin-like_sf"/>
</dbReference>
<dbReference type="Pfam" id="PF00578">
    <property type="entry name" value="AhpC-TSA"/>
    <property type="match status" value="1"/>
</dbReference>
<dbReference type="Pfam" id="PF10417">
    <property type="entry name" value="1-cysPrx_C"/>
    <property type="match status" value="1"/>
</dbReference>
<evidence type="ECO:0000256" key="2">
    <source>
        <dbReference type="ARBA" id="ARBA00013017"/>
    </source>
</evidence>
<dbReference type="InterPro" id="IPR024706">
    <property type="entry name" value="Peroxiredoxin_AhpC-typ"/>
</dbReference>
<evidence type="ECO:0000256" key="4">
    <source>
        <dbReference type="ARBA" id="ARBA00022862"/>
    </source>
</evidence>
<sequence length="227" mass="25507">MMLRRLSTSCFLRRSQVRGFSATSPLLNLDYQMYRTATVREAAPQFSGQAVVNGAIKEINSNDYKGKYVVLFFYPMDFTFVCPTEIVAFSDRHAEFEKLNTQVVAVSCDSVYSHMAWVNTPRKKGGLGEMHIPILADKSMEIARDYGVLIEESGIALRGLFIIDKNGILRHSTINDLPVGRNVDEALRVVEAFQYADENGDVIPCGWKPGQPTMDTSKAGEFFERNM</sequence>
<dbReference type="FunFam" id="3.40.30.10:FF:000003">
    <property type="entry name" value="Peroxiredoxin 1"/>
    <property type="match status" value="1"/>
</dbReference>
<dbReference type="VEuPathDB" id="TriTrypDB:LtaPh_2300500"/>
<dbReference type="PANTHER" id="PTHR10681">
    <property type="entry name" value="THIOREDOXIN PEROXIDASE"/>
    <property type="match status" value="1"/>
</dbReference>
<dbReference type="OrthoDB" id="185659at2759"/>
<evidence type="ECO:0000259" key="11">
    <source>
        <dbReference type="PROSITE" id="PS51352"/>
    </source>
</evidence>
<evidence type="ECO:0000256" key="6">
    <source>
        <dbReference type="ARBA" id="ARBA00023157"/>
    </source>
</evidence>
<dbReference type="InterPro" id="IPR013766">
    <property type="entry name" value="Thioredoxin_domain"/>
</dbReference>
<evidence type="ECO:0000256" key="10">
    <source>
        <dbReference type="PIRSR" id="PIRSR000239-1"/>
    </source>
</evidence>
<evidence type="ECO:0000256" key="1">
    <source>
        <dbReference type="ARBA" id="ARBA00009796"/>
    </source>
</evidence>
<dbReference type="Gene3D" id="3.40.30.10">
    <property type="entry name" value="Glutaredoxin"/>
    <property type="match status" value="1"/>
</dbReference>
<comment type="function">
    <text evidence="9">Thiol-specific peroxidase that catalyzes the reduction of hydrogen peroxide and organic hydroperoxides to water and alcohols, respectively.</text>
</comment>
<feature type="domain" description="Thioredoxin" evidence="11">
    <location>
        <begin position="37"/>
        <end position="195"/>
    </location>
</feature>
<organism evidence="12 13">
    <name type="scientific">Leishmania tarentolae</name>
    <name type="common">Sauroleishmania tarentolae</name>
    <dbReference type="NCBI Taxonomy" id="5689"/>
    <lineage>
        <taxon>Eukaryota</taxon>
        <taxon>Discoba</taxon>
        <taxon>Euglenozoa</taxon>
        <taxon>Kinetoplastea</taxon>
        <taxon>Metakinetoplastina</taxon>
        <taxon>Trypanosomatida</taxon>
        <taxon>Trypanosomatidae</taxon>
        <taxon>Leishmaniinae</taxon>
        <taxon>Leishmania</taxon>
        <taxon>lizard Leishmania</taxon>
    </lineage>
</organism>
<keyword evidence="3 9" id="KW-0575">Peroxidase</keyword>
<dbReference type="PANTHER" id="PTHR10681:SF177">
    <property type="entry name" value="TRYPAREDOXIN PEROXIDASE"/>
    <property type="match status" value="1"/>
</dbReference>
<dbReference type="InterPro" id="IPR000866">
    <property type="entry name" value="AhpC/TSA"/>
</dbReference>
<keyword evidence="5 9" id="KW-0560">Oxidoreductase</keyword>
<evidence type="ECO:0000256" key="8">
    <source>
        <dbReference type="ARBA" id="ARBA00049091"/>
    </source>
</evidence>
<keyword evidence="7 9" id="KW-0676">Redox-active center</keyword>
<evidence type="ECO:0000313" key="12">
    <source>
        <dbReference type="EMBL" id="GET88645.1"/>
    </source>
</evidence>
<dbReference type="GO" id="GO:0008379">
    <property type="term" value="F:thioredoxin peroxidase activity"/>
    <property type="evidence" value="ECO:0007669"/>
    <property type="project" value="TreeGrafter"/>
</dbReference>
<keyword evidence="13" id="KW-1185">Reference proteome</keyword>
<dbReference type="PIRSF" id="PIRSF000239">
    <property type="entry name" value="AHPC"/>
    <property type="match status" value="1"/>
</dbReference>
<name>A0A640KHY3_LEITA</name>
<reference evidence="12" key="1">
    <citation type="submission" date="2019-11" db="EMBL/GenBank/DDBJ databases">
        <title>Leishmania tarentolae CDS.</title>
        <authorList>
            <person name="Goto Y."/>
            <person name="Yamagishi J."/>
        </authorList>
    </citation>
    <scope>NUCLEOTIDE SEQUENCE [LARGE SCALE GENOMIC DNA]</scope>
    <source>
        <strain evidence="12">Parrot Tar II</strain>
    </source>
</reference>
<dbReference type="Proteomes" id="UP000419144">
    <property type="component" value="Unassembled WGS sequence"/>
</dbReference>
<dbReference type="GO" id="GO:0006979">
    <property type="term" value="P:response to oxidative stress"/>
    <property type="evidence" value="ECO:0007669"/>
    <property type="project" value="TreeGrafter"/>
</dbReference>
<dbReference type="GO" id="GO:0045454">
    <property type="term" value="P:cell redox homeostasis"/>
    <property type="evidence" value="ECO:0007669"/>
    <property type="project" value="TreeGrafter"/>
</dbReference>
<evidence type="ECO:0000256" key="3">
    <source>
        <dbReference type="ARBA" id="ARBA00022559"/>
    </source>
</evidence>
<feature type="active site" description="Cysteine sulfenic acid (-SOH) intermediate; for peroxidase activity" evidence="10">
    <location>
        <position position="82"/>
    </location>
</feature>
<comment type="caution">
    <text evidence="12">The sequence shown here is derived from an EMBL/GenBank/DDBJ whole genome shotgun (WGS) entry which is preliminary data.</text>
</comment>
<dbReference type="EC" id="1.11.1.24" evidence="2"/>
<dbReference type="InterPro" id="IPR019479">
    <property type="entry name" value="Peroxiredoxin_C"/>
</dbReference>
<gene>
    <name evidence="12" type="ORF">LtaPh_2300500</name>
</gene>
<proteinExistence type="inferred from homology"/>
<dbReference type="AlphaFoldDB" id="A0A640KHY3"/>
<dbReference type="PROSITE" id="PS51352">
    <property type="entry name" value="THIOREDOXIN_2"/>
    <property type="match status" value="1"/>
</dbReference>
<dbReference type="EMBL" id="BLBS01000030">
    <property type="protein sequence ID" value="GET88645.1"/>
    <property type="molecule type" value="Genomic_DNA"/>
</dbReference>
<evidence type="ECO:0000256" key="7">
    <source>
        <dbReference type="ARBA" id="ARBA00023284"/>
    </source>
</evidence>
<accession>A0A640KHY3</accession>
<evidence type="ECO:0000256" key="5">
    <source>
        <dbReference type="ARBA" id="ARBA00023002"/>
    </source>
</evidence>
<comment type="catalytic activity">
    <reaction evidence="8">
        <text>a hydroperoxide + [thioredoxin]-dithiol = an alcohol + [thioredoxin]-disulfide + H2O</text>
        <dbReference type="Rhea" id="RHEA:62620"/>
        <dbReference type="Rhea" id="RHEA-COMP:10698"/>
        <dbReference type="Rhea" id="RHEA-COMP:10700"/>
        <dbReference type="ChEBI" id="CHEBI:15377"/>
        <dbReference type="ChEBI" id="CHEBI:29950"/>
        <dbReference type="ChEBI" id="CHEBI:30879"/>
        <dbReference type="ChEBI" id="CHEBI:35924"/>
        <dbReference type="ChEBI" id="CHEBI:50058"/>
        <dbReference type="EC" id="1.11.1.24"/>
    </reaction>
</comment>
<evidence type="ECO:0000256" key="9">
    <source>
        <dbReference type="PIRNR" id="PIRNR000239"/>
    </source>
</evidence>
<keyword evidence="6" id="KW-1015">Disulfide bond</keyword>
<dbReference type="GO" id="GO:0005829">
    <property type="term" value="C:cytosol"/>
    <property type="evidence" value="ECO:0007669"/>
    <property type="project" value="TreeGrafter"/>
</dbReference>
<dbReference type="CDD" id="cd03015">
    <property type="entry name" value="PRX_Typ2cys"/>
    <property type="match status" value="1"/>
</dbReference>
<dbReference type="InterPro" id="IPR050217">
    <property type="entry name" value="Peroxiredoxin"/>
</dbReference>
<protein>
    <recommendedName>
        <fullName evidence="2">thioredoxin-dependent peroxiredoxin</fullName>
        <ecNumber evidence="2">1.11.1.24</ecNumber>
    </recommendedName>
</protein>
<keyword evidence="4 9" id="KW-0049">Antioxidant</keyword>
<dbReference type="GO" id="GO:0042744">
    <property type="term" value="P:hydrogen peroxide catabolic process"/>
    <property type="evidence" value="ECO:0007669"/>
    <property type="project" value="TreeGrafter"/>
</dbReference>
<dbReference type="GO" id="GO:0033554">
    <property type="term" value="P:cellular response to stress"/>
    <property type="evidence" value="ECO:0007669"/>
    <property type="project" value="TreeGrafter"/>
</dbReference>
<comment type="similarity">
    <text evidence="1">Belongs to the peroxiredoxin family. AhpC/Prx1 subfamily.</text>
</comment>
<evidence type="ECO:0000313" key="13">
    <source>
        <dbReference type="Proteomes" id="UP000419144"/>
    </source>
</evidence>
<dbReference type="SUPFAM" id="SSF52833">
    <property type="entry name" value="Thioredoxin-like"/>
    <property type="match status" value="1"/>
</dbReference>